<proteinExistence type="inferred from homology"/>
<comment type="similarity">
    <text evidence="1">Belongs to the dynein heavy chain family.</text>
</comment>
<dbReference type="InterPro" id="IPR001650">
    <property type="entry name" value="Helicase_C-like"/>
</dbReference>
<dbReference type="Pfam" id="PF12774">
    <property type="entry name" value="AAA_6"/>
    <property type="match status" value="1"/>
</dbReference>
<dbReference type="OrthoDB" id="2801544at2759"/>
<protein>
    <submittedName>
        <fullName evidence="6">DNAH6 protein</fullName>
    </submittedName>
</protein>
<dbReference type="GO" id="GO:0016787">
    <property type="term" value="F:hydrolase activity"/>
    <property type="evidence" value="ECO:0007669"/>
    <property type="project" value="UniProtKB-KW"/>
</dbReference>
<dbReference type="GO" id="GO:0030286">
    <property type="term" value="C:dynein complex"/>
    <property type="evidence" value="ECO:0007669"/>
    <property type="project" value="InterPro"/>
</dbReference>
<feature type="region of interest" description="Disordered" evidence="3">
    <location>
        <begin position="734"/>
        <end position="845"/>
    </location>
</feature>
<feature type="compositionally biased region" description="Low complexity" evidence="3">
    <location>
        <begin position="734"/>
        <end position="759"/>
    </location>
</feature>
<feature type="compositionally biased region" description="Low complexity" evidence="3">
    <location>
        <begin position="647"/>
        <end position="717"/>
    </location>
</feature>
<dbReference type="InterPro" id="IPR014001">
    <property type="entry name" value="Helicase_ATP-bd"/>
</dbReference>
<dbReference type="EMBL" id="CAJNIZ010006324">
    <property type="protein sequence ID" value="CAE7249033.1"/>
    <property type="molecule type" value="Genomic_DNA"/>
</dbReference>
<dbReference type="Gene3D" id="1.10.8.710">
    <property type="match status" value="1"/>
</dbReference>
<dbReference type="InterPro" id="IPR000330">
    <property type="entry name" value="SNF2_N"/>
</dbReference>
<feature type="compositionally biased region" description="Low complexity" evidence="3">
    <location>
        <begin position="1437"/>
        <end position="1448"/>
    </location>
</feature>
<evidence type="ECO:0000313" key="7">
    <source>
        <dbReference type="Proteomes" id="UP000649617"/>
    </source>
</evidence>
<evidence type="ECO:0000256" key="3">
    <source>
        <dbReference type="SAM" id="MobiDB-lite"/>
    </source>
</evidence>
<feature type="domain" description="Helicase ATP-binding" evidence="4">
    <location>
        <begin position="979"/>
        <end position="1143"/>
    </location>
</feature>
<reference evidence="6" key="1">
    <citation type="submission" date="2021-02" db="EMBL/GenBank/DDBJ databases">
        <authorList>
            <person name="Dougan E. K."/>
            <person name="Rhodes N."/>
            <person name="Thang M."/>
            <person name="Chan C."/>
        </authorList>
    </citation>
    <scope>NUCLEOTIDE SEQUENCE</scope>
</reference>
<feature type="compositionally biased region" description="Low complexity" evidence="3">
    <location>
        <begin position="809"/>
        <end position="818"/>
    </location>
</feature>
<feature type="region of interest" description="Disordered" evidence="3">
    <location>
        <begin position="615"/>
        <end position="717"/>
    </location>
</feature>
<dbReference type="FunFam" id="3.40.50.300:FF:000063">
    <property type="entry name" value="dynein heavy chain 6, axonemal"/>
    <property type="match status" value="1"/>
</dbReference>
<gene>
    <name evidence="6" type="primary">DNAH6</name>
    <name evidence="6" type="ORF">SPIL2461_LOCUS4686</name>
</gene>
<dbReference type="GO" id="GO:0051959">
    <property type="term" value="F:dynein light intermediate chain binding"/>
    <property type="evidence" value="ECO:0007669"/>
    <property type="project" value="InterPro"/>
</dbReference>
<comment type="caution">
    <text evidence="6">The sequence shown here is derived from an EMBL/GenBank/DDBJ whole genome shotgun (WGS) entry which is preliminary data.</text>
</comment>
<dbReference type="InterPro" id="IPR035699">
    <property type="entry name" value="AAA_6"/>
</dbReference>
<dbReference type="Gene3D" id="3.40.50.10810">
    <property type="entry name" value="Tandem AAA-ATPase domain"/>
    <property type="match status" value="1"/>
</dbReference>
<dbReference type="InterPro" id="IPR049730">
    <property type="entry name" value="SNF2/RAD54-like_C"/>
</dbReference>
<dbReference type="InterPro" id="IPR003593">
    <property type="entry name" value="AAA+_ATPase"/>
</dbReference>
<dbReference type="SUPFAM" id="SSF52540">
    <property type="entry name" value="P-loop containing nucleoside triphosphate hydrolases"/>
    <property type="match status" value="3"/>
</dbReference>
<dbReference type="Gene3D" id="1.20.58.1120">
    <property type="match status" value="1"/>
</dbReference>
<dbReference type="Pfam" id="PF00176">
    <property type="entry name" value="SNF2-rel_dom"/>
    <property type="match status" value="1"/>
</dbReference>
<evidence type="ECO:0000313" key="6">
    <source>
        <dbReference type="EMBL" id="CAE7249033.1"/>
    </source>
</evidence>
<evidence type="ECO:0000259" key="4">
    <source>
        <dbReference type="PROSITE" id="PS51192"/>
    </source>
</evidence>
<dbReference type="Pfam" id="PF20600">
    <property type="entry name" value="ExoX-like_C"/>
    <property type="match status" value="1"/>
</dbReference>
<dbReference type="Pfam" id="PF00271">
    <property type="entry name" value="Helicase_C"/>
    <property type="match status" value="1"/>
</dbReference>
<feature type="compositionally biased region" description="Low complexity" evidence="3">
    <location>
        <begin position="770"/>
        <end position="799"/>
    </location>
</feature>
<dbReference type="PROSITE" id="PS51192">
    <property type="entry name" value="HELICASE_ATP_BIND_1"/>
    <property type="match status" value="1"/>
</dbReference>
<dbReference type="InterPro" id="IPR043157">
    <property type="entry name" value="Dynein_AAA1S"/>
</dbReference>
<dbReference type="SMART" id="SM00487">
    <property type="entry name" value="DEXDc"/>
    <property type="match status" value="1"/>
</dbReference>
<feature type="compositionally biased region" description="Low complexity" evidence="3">
    <location>
        <begin position="825"/>
        <end position="844"/>
    </location>
</feature>
<sequence length="1496" mass="166425">MEEVLMSDGTRASDTCIVKQTIANIRYSFEYLGNTPRLVVTPLTDKCYMTLTGAIHLNYGGAPAGPAGTGKTETTKDLGKALAVPVIVFNCSDGLDYKIMGRFFSGLAQAGAWACFDEFNRIQVGDFTRVIAQQMLTVTHAIRARKETFEFVGREIPLNPRFGVFITMNPGYAGRAELPDNLKSLFRPVAMMVPDYCLIAEIILYSEGFGSATALARKMVNLYSLSSEQLSKQDHYDFGMRAVKSVLVMAGQLKRKYPTLVEDVTLIRALRDSNVPKFLSFDLPLFFGIISDLYPEVDVPYAPGLGTARLVDYGSLQKEIENQLRLSKLQVVPSFVGKIIQLLETQLVRHGVMVVGHTFIGKSTNIQILSKALSKLRQDLTPPGVPDGFRAGMAVGGGSSGELVVASAEKVHFLPSTFCDAGRIQAATTSRGRFRKDIQEDERLTFGKHNGLTFREALQKDPGYALWCSEQPEASLGMRRFVQYAEDQGAVVAPAPKKQKTSVAKVSAEDSLTSSDSQGAFPAPGALSASLDGFTFQPQPSPVRGSQYFRPSGEPRRAEPPPQLCAAPAAVPPATPTGGQAWPPQQSFFVPERPVQEMHGQQTPAPAACEMRPQQFSGVSQLPPPQHTSNFQSSLHSQQMPETSFHPALMLQRPPQQQQQHNPYAQLAQQQQIPSQSLQPLPFHHHQPQSGQPQQLMALQQQHCQTEQRPQPLHQPQQFHHQYLQPPEQRCSLQQLPPQQQPQHQQRLQPPQHQHLQHQVPASPHLPYLQQQQQQQRQPQQIQQPWQQQPVQQPQQVPQPVLPQPRFAQPQVQPLQSQQPPPLPRTTQSPRGSQSQHSAHQQRQAVEEALKAFDGTFEVELLGRDGFLVRTSKKLPAKVFAAMRHWPGANSAGKRLQFDAASYKKVVQQLLDLCGPEKVQLPPNWVLATVPNFRSFGKVRVSKKVAHVLLADVTGKVLPETAASVDGNEVLPYQREAVNFALRRGGRVLLADEMGLGKTAQALTLCNQFPDDFPLLVVCPSSLRGNWREEAARWLPKSVVANSERHIQVVRKGSDKLRREARVVIVSYDLIAREETFRQSAHGKKYRMVICDEAHYLKTPLSQRSQALRPILQQTRRCALLTGTPALAKASELYSLLDCLLPGLLPDTHDQFCERYCNEKTLRLGRRHVKQWEGSRLGDELYAVLDTVMIRRFKKDVLSQLPPKRRQRVVLEKLSNEQGVLQELREKMGEFQRSKEMGEQGEQGGQGNAAATELFRLTGLAKVEAVAEYVQYLVEAQCRFLLFAHHQAVMDTLQQKLEKLKTGFIRIDGKTPAHHRDQLVNDFRSNPSKQVALLSITACGQGLNLQVCSTVVFAELHWTPGVLLQAEDRAHRMGQQESVNVHYLIARDTLDDSLYQMLERKQHDVGVMVDGQASKIGADNVGSKGTFTKSTLPPKVAEPAGASAAAEPTPQEAPSGSTDDPRQLRLFFPTPRQEASAEDAREDSWVSEPPVSIDVD</sequence>
<evidence type="ECO:0000256" key="2">
    <source>
        <dbReference type="ARBA" id="ARBA00022801"/>
    </source>
</evidence>
<accession>A0A812LMY6</accession>
<keyword evidence="2" id="KW-0378">Hydrolase</keyword>
<name>A0A812LMY6_SYMPI</name>
<dbReference type="InterPro" id="IPR046768">
    <property type="entry name" value="ExoX-like_C"/>
</dbReference>
<dbReference type="Gene3D" id="3.40.50.300">
    <property type="entry name" value="P-loop containing nucleotide triphosphate hydrolases"/>
    <property type="match status" value="3"/>
</dbReference>
<dbReference type="InterPro" id="IPR038718">
    <property type="entry name" value="SNF2-like_sf"/>
</dbReference>
<dbReference type="PROSITE" id="PS51194">
    <property type="entry name" value="HELICASE_CTER"/>
    <property type="match status" value="1"/>
</dbReference>
<feature type="region of interest" description="Disordered" evidence="3">
    <location>
        <begin position="1418"/>
        <end position="1496"/>
    </location>
</feature>
<dbReference type="GO" id="GO:0045505">
    <property type="term" value="F:dynein intermediate chain binding"/>
    <property type="evidence" value="ECO:0007669"/>
    <property type="project" value="InterPro"/>
</dbReference>
<dbReference type="InterPro" id="IPR026983">
    <property type="entry name" value="DHC"/>
</dbReference>
<dbReference type="SMART" id="SM00490">
    <property type="entry name" value="HELICc"/>
    <property type="match status" value="1"/>
</dbReference>
<organism evidence="6 7">
    <name type="scientific">Symbiodinium pilosum</name>
    <name type="common">Dinoflagellate</name>
    <dbReference type="NCBI Taxonomy" id="2952"/>
    <lineage>
        <taxon>Eukaryota</taxon>
        <taxon>Sar</taxon>
        <taxon>Alveolata</taxon>
        <taxon>Dinophyceae</taxon>
        <taxon>Suessiales</taxon>
        <taxon>Symbiodiniaceae</taxon>
        <taxon>Symbiodinium</taxon>
    </lineage>
</organism>
<evidence type="ECO:0000259" key="5">
    <source>
        <dbReference type="PROSITE" id="PS51194"/>
    </source>
</evidence>
<dbReference type="FunFam" id="1.10.8.710:FF:000004">
    <property type="entry name" value="Dynein axonemal heavy chain 6"/>
    <property type="match status" value="1"/>
</dbReference>
<dbReference type="GO" id="GO:0007018">
    <property type="term" value="P:microtubule-based movement"/>
    <property type="evidence" value="ECO:0007669"/>
    <property type="project" value="InterPro"/>
</dbReference>
<dbReference type="InterPro" id="IPR027417">
    <property type="entry name" value="P-loop_NTPase"/>
</dbReference>
<feature type="compositionally biased region" description="Polar residues" evidence="3">
    <location>
        <begin position="627"/>
        <end position="642"/>
    </location>
</feature>
<dbReference type="PANTHER" id="PTHR45703">
    <property type="entry name" value="DYNEIN HEAVY CHAIN"/>
    <property type="match status" value="1"/>
</dbReference>
<dbReference type="Proteomes" id="UP000649617">
    <property type="component" value="Unassembled WGS sequence"/>
</dbReference>
<keyword evidence="7" id="KW-1185">Reference proteome</keyword>
<feature type="region of interest" description="Disordered" evidence="3">
    <location>
        <begin position="493"/>
        <end position="586"/>
    </location>
</feature>
<feature type="domain" description="Helicase C-terminal" evidence="5">
    <location>
        <begin position="1268"/>
        <end position="1416"/>
    </location>
</feature>
<dbReference type="SMART" id="SM00382">
    <property type="entry name" value="AAA"/>
    <property type="match status" value="2"/>
</dbReference>
<dbReference type="CDD" id="cd18793">
    <property type="entry name" value="SF2_C_SNF"/>
    <property type="match status" value="1"/>
</dbReference>
<evidence type="ECO:0000256" key="1">
    <source>
        <dbReference type="ARBA" id="ARBA00008887"/>
    </source>
</evidence>
<dbReference type="GO" id="GO:0005524">
    <property type="term" value="F:ATP binding"/>
    <property type="evidence" value="ECO:0007669"/>
    <property type="project" value="InterPro"/>
</dbReference>
<dbReference type="PANTHER" id="PTHR45703:SF36">
    <property type="entry name" value="DYNEIN HEAVY CHAIN, CYTOPLASMIC"/>
    <property type="match status" value="1"/>
</dbReference>